<dbReference type="AlphaFoldDB" id="A0A520RW93"/>
<accession>A0A520RW93</accession>
<protein>
    <submittedName>
        <fullName evidence="2">Addiction module toxin RelE</fullName>
    </submittedName>
</protein>
<gene>
    <name evidence="2" type="ORF">EVA68_08930</name>
</gene>
<sequence>MSRPVRIEFPGATYHITSRGNSGRTIFPSSEDRAVFLNILDNVVQRFSWLVHSYVLMDEHFHLVVEIPQENLSKGMRQLNGVYTQHFNRCHGSEGPIFQGRFKSVLFEKEVYLLSVCRHVVLNPVRLGSRFNLKRYRWSSYRATSGDVENPSFLYTDDVLAALGKREKASRRKFREYVEAGIDKMSPLLDRSNQVLLGSPKFLREMQPILQGEKLAKRGPKQSRRRSLRAIFRTVKSRSRAERNDLIRKAHLNYGYTLSEVGDHLGLHYTTVSKVVNAVMPGKNN</sequence>
<reference evidence="2 3" key="1">
    <citation type="submission" date="2019-02" db="EMBL/GenBank/DDBJ databases">
        <title>Prokaryotic population dynamics and viral predation in marine succession experiment using metagenomics: the confinement effect.</title>
        <authorList>
            <person name="Haro-Moreno J.M."/>
            <person name="Rodriguez-Valera F."/>
            <person name="Lopez-Perez M."/>
        </authorList>
    </citation>
    <scope>NUCLEOTIDE SEQUENCE [LARGE SCALE GENOMIC DNA]</scope>
    <source>
        <strain evidence="2">MED-G157</strain>
    </source>
</reference>
<feature type="domain" description="Transposase IS200-like" evidence="1">
    <location>
        <begin position="9"/>
        <end position="123"/>
    </location>
</feature>
<dbReference type="Proteomes" id="UP000316199">
    <property type="component" value="Unassembled WGS sequence"/>
</dbReference>
<comment type="caution">
    <text evidence="2">The sequence shown here is derived from an EMBL/GenBank/DDBJ whole genome shotgun (WGS) entry which is preliminary data.</text>
</comment>
<evidence type="ECO:0000313" key="2">
    <source>
        <dbReference type="EMBL" id="RZO74502.1"/>
    </source>
</evidence>
<dbReference type="SUPFAM" id="SSF143422">
    <property type="entry name" value="Transposase IS200-like"/>
    <property type="match status" value="1"/>
</dbReference>
<dbReference type="EMBL" id="SHAG01000077">
    <property type="protein sequence ID" value="RZO74502.1"/>
    <property type="molecule type" value="Genomic_DNA"/>
</dbReference>
<dbReference type="InterPro" id="IPR036515">
    <property type="entry name" value="Transposase_17_sf"/>
</dbReference>
<organism evidence="2 3">
    <name type="scientific">OM182 bacterium</name>
    <dbReference type="NCBI Taxonomy" id="2510334"/>
    <lineage>
        <taxon>Bacteria</taxon>
        <taxon>Pseudomonadati</taxon>
        <taxon>Pseudomonadota</taxon>
        <taxon>Gammaproteobacteria</taxon>
        <taxon>OMG group</taxon>
        <taxon>OM182 clade</taxon>
    </lineage>
</organism>
<dbReference type="GO" id="GO:0003677">
    <property type="term" value="F:DNA binding"/>
    <property type="evidence" value="ECO:0007669"/>
    <property type="project" value="InterPro"/>
</dbReference>
<name>A0A520RW93_9GAMM</name>
<dbReference type="SMART" id="SM01321">
    <property type="entry name" value="Y1_Tnp"/>
    <property type="match status" value="1"/>
</dbReference>
<dbReference type="InterPro" id="IPR002686">
    <property type="entry name" value="Transposase_17"/>
</dbReference>
<dbReference type="GO" id="GO:0006313">
    <property type="term" value="P:DNA transposition"/>
    <property type="evidence" value="ECO:0007669"/>
    <property type="project" value="InterPro"/>
</dbReference>
<evidence type="ECO:0000259" key="1">
    <source>
        <dbReference type="SMART" id="SM01321"/>
    </source>
</evidence>
<dbReference type="Gene3D" id="3.30.70.1290">
    <property type="entry name" value="Transposase IS200-like"/>
    <property type="match status" value="1"/>
</dbReference>
<dbReference type="PANTHER" id="PTHR34322">
    <property type="entry name" value="TRANSPOSASE, Y1_TNP DOMAIN-CONTAINING"/>
    <property type="match status" value="1"/>
</dbReference>
<dbReference type="PANTHER" id="PTHR34322:SF2">
    <property type="entry name" value="TRANSPOSASE IS200-LIKE DOMAIN-CONTAINING PROTEIN"/>
    <property type="match status" value="1"/>
</dbReference>
<dbReference type="Pfam" id="PF01797">
    <property type="entry name" value="Y1_Tnp"/>
    <property type="match status" value="1"/>
</dbReference>
<proteinExistence type="predicted"/>
<evidence type="ECO:0000313" key="3">
    <source>
        <dbReference type="Proteomes" id="UP000316199"/>
    </source>
</evidence>
<dbReference type="GO" id="GO:0004803">
    <property type="term" value="F:transposase activity"/>
    <property type="evidence" value="ECO:0007669"/>
    <property type="project" value="InterPro"/>
</dbReference>